<feature type="region of interest" description="Disordered" evidence="1">
    <location>
        <begin position="335"/>
        <end position="414"/>
    </location>
</feature>
<evidence type="ECO:0000313" key="4">
    <source>
        <dbReference type="Proteomes" id="UP000054350"/>
    </source>
</evidence>
<dbReference type="GO" id="GO:0005886">
    <property type="term" value="C:plasma membrane"/>
    <property type="evidence" value="ECO:0007669"/>
    <property type="project" value="InterPro"/>
</dbReference>
<keyword evidence="4" id="KW-1185">Reference proteome</keyword>
<keyword evidence="2" id="KW-1133">Transmembrane helix</keyword>
<reference evidence="3 4" key="1">
    <citation type="submission" date="2009-11" db="EMBL/GenBank/DDBJ databases">
        <title>Annotation of Allomyces macrogynus ATCC 38327.</title>
        <authorList>
            <consortium name="The Broad Institute Genome Sequencing Platform"/>
            <person name="Russ C."/>
            <person name="Cuomo C."/>
            <person name="Burger G."/>
            <person name="Gray M.W."/>
            <person name="Holland P.W.H."/>
            <person name="King N."/>
            <person name="Lang F.B.F."/>
            <person name="Roger A.J."/>
            <person name="Ruiz-Trillo I."/>
            <person name="Young S.K."/>
            <person name="Zeng Q."/>
            <person name="Gargeya S."/>
            <person name="Fitzgerald M."/>
            <person name="Haas B."/>
            <person name="Abouelleil A."/>
            <person name="Alvarado L."/>
            <person name="Arachchi H.M."/>
            <person name="Berlin A."/>
            <person name="Chapman S.B."/>
            <person name="Gearin G."/>
            <person name="Goldberg J."/>
            <person name="Griggs A."/>
            <person name="Gujja S."/>
            <person name="Hansen M."/>
            <person name="Heiman D."/>
            <person name="Howarth C."/>
            <person name="Larimer J."/>
            <person name="Lui A."/>
            <person name="MacDonald P.J.P."/>
            <person name="McCowen C."/>
            <person name="Montmayeur A."/>
            <person name="Murphy C."/>
            <person name="Neiman D."/>
            <person name="Pearson M."/>
            <person name="Priest M."/>
            <person name="Roberts A."/>
            <person name="Saif S."/>
            <person name="Shea T."/>
            <person name="Sisk P."/>
            <person name="Stolte C."/>
            <person name="Sykes S."/>
            <person name="Wortman J."/>
            <person name="Nusbaum C."/>
            <person name="Birren B."/>
        </authorList>
    </citation>
    <scope>NUCLEOTIDE SEQUENCE [LARGE SCALE GENOMIC DNA]</scope>
    <source>
        <strain evidence="3 4">ATCC 38327</strain>
    </source>
</reference>
<reference evidence="4" key="2">
    <citation type="submission" date="2009-11" db="EMBL/GenBank/DDBJ databases">
        <title>The Genome Sequence of Allomyces macrogynus strain ATCC 38327.</title>
        <authorList>
            <consortium name="The Broad Institute Genome Sequencing Platform"/>
            <person name="Russ C."/>
            <person name="Cuomo C."/>
            <person name="Shea T."/>
            <person name="Young S.K."/>
            <person name="Zeng Q."/>
            <person name="Koehrsen M."/>
            <person name="Haas B."/>
            <person name="Borodovsky M."/>
            <person name="Guigo R."/>
            <person name="Alvarado L."/>
            <person name="Berlin A."/>
            <person name="Borenstein D."/>
            <person name="Chen Z."/>
            <person name="Engels R."/>
            <person name="Freedman E."/>
            <person name="Gellesch M."/>
            <person name="Goldberg J."/>
            <person name="Griggs A."/>
            <person name="Gujja S."/>
            <person name="Heiman D."/>
            <person name="Hepburn T."/>
            <person name="Howarth C."/>
            <person name="Jen D."/>
            <person name="Larson L."/>
            <person name="Lewis B."/>
            <person name="Mehta T."/>
            <person name="Park D."/>
            <person name="Pearson M."/>
            <person name="Roberts A."/>
            <person name="Saif S."/>
            <person name="Shenoy N."/>
            <person name="Sisk P."/>
            <person name="Stolte C."/>
            <person name="Sykes S."/>
            <person name="Walk T."/>
            <person name="White J."/>
            <person name="Yandava C."/>
            <person name="Burger G."/>
            <person name="Gray M.W."/>
            <person name="Holland P.W.H."/>
            <person name="King N."/>
            <person name="Lang F.B.F."/>
            <person name="Roger A.J."/>
            <person name="Ruiz-Trillo I."/>
            <person name="Lander E."/>
            <person name="Nusbaum C."/>
        </authorList>
    </citation>
    <scope>NUCLEOTIDE SEQUENCE [LARGE SCALE GENOMIC DNA]</scope>
    <source>
        <strain evidence="4">ATCC 38327</strain>
    </source>
</reference>
<dbReference type="VEuPathDB" id="FungiDB:AMAG_01756"/>
<dbReference type="AlphaFoldDB" id="A0A0L0S0F2"/>
<evidence type="ECO:0000313" key="3">
    <source>
        <dbReference type="EMBL" id="KNE55890.1"/>
    </source>
</evidence>
<dbReference type="eggNOG" id="ENOG502QVFG">
    <property type="taxonomic scope" value="Eukaryota"/>
</dbReference>
<proteinExistence type="predicted"/>
<dbReference type="GO" id="GO:0015079">
    <property type="term" value="F:potassium ion transmembrane transporter activity"/>
    <property type="evidence" value="ECO:0007669"/>
    <property type="project" value="InterPro"/>
</dbReference>
<feature type="transmembrane region" description="Helical" evidence="2">
    <location>
        <begin position="48"/>
        <end position="68"/>
    </location>
</feature>
<dbReference type="InterPro" id="IPR031606">
    <property type="entry name" value="Kch1/2"/>
</dbReference>
<dbReference type="PANTHER" id="PTHR36424:SF1">
    <property type="entry name" value="LOW AFFINITY K(+) TRANSPORTER 1-RELATED"/>
    <property type="match status" value="1"/>
</dbReference>
<sequence>MSCFRFAKKSNWKREEVLDHKWDFVGVEEYQMNDCWSYMGYTFLFLDVFRSFIVYQADVSTAMLIILFNQWSTKSPDEIVKNANLAKELGVSPSTYHNLADNLRWVYVGSIIVSFLLLANDMRKSRRIIKSHDISFAFTDVIAYRYYCLRSFAHWCFFQEIRMHHKTSDQIAQFVFFQLKGWKRLLFAEAPRHAVTALLLWYQITQMGKPTSDDLKKFRELNPTASVRQEAQFLAAFDIYRFISYFSGVQQLTKQFGVVTMAFVFTMFVINALSTLAAAVMYIPLLYRIRGNLKEYVCHMVDKRITALMATKRQMRVEEEQYALQQAYADGAATGHYGSGGRGPQGGVATTFRQGAHHGHAGGGKTASVGPADPGRPVAALPSIDFSSYVPPTPTGRHGNAEPRVGLGNPDAAG</sequence>
<keyword evidence="2" id="KW-0812">Transmembrane</keyword>
<feature type="compositionally biased region" description="Gly residues" evidence="1">
    <location>
        <begin position="337"/>
        <end position="346"/>
    </location>
</feature>
<dbReference type="STRING" id="578462.A0A0L0S0F2"/>
<evidence type="ECO:0000256" key="1">
    <source>
        <dbReference type="SAM" id="MobiDB-lite"/>
    </source>
</evidence>
<accession>A0A0L0S0F2</accession>
<feature type="transmembrane region" description="Helical" evidence="2">
    <location>
        <begin position="103"/>
        <end position="120"/>
    </location>
</feature>
<dbReference type="PANTHER" id="PTHR36424">
    <property type="entry name" value="PHEROMONE-REGULATED MEMBRANE PROTEIN 6"/>
    <property type="match status" value="1"/>
</dbReference>
<dbReference type="OrthoDB" id="2128042at2759"/>
<dbReference type="Proteomes" id="UP000054350">
    <property type="component" value="Unassembled WGS sequence"/>
</dbReference>
<feature type="transmembrane region" description="Helical" evidence="2">
    <location>
        <begin position="256"/>
        <end position="283"/>
    </location>
</feature>
<organism evidence="3 4">
    <name type="scientific">Allomyces macrogynus (strain ATCC 38327)</name>
    <name type="common">Allomyces javanicus var. macrogynus</name>
    <dbReference type="NCBI Taxonomy" id="578462"/>
    <lineage>
        <taxon>Eukaryota</taxon>
        <taxon>Fungi</taxon>
        <taxon>Fungi incertae sedis</taxon>
        <taxon>Blastocladiomycota</taxon>
        <taxon>Blastocladiomycetes</taxon>
        <taxon>Blastocladiales</taxon>
        <taxon>Blastocladiaceae</taxon>
        <taxon>Allomyces</taxon>
    </lineage>
</organism>
<dbReference type="EMBL" id="GG745329">
    <property type="protein sequence ID" value="KNE55890.1"/>
    <property type="molecule type" value="Genomic_DNA"/>
</dbReference>
<gene>
    <name evidence="3" type="ORF">AMAG_01756</name>
</gene>
<keyword evidence="2" id="KW-0472">Membrane</keyword>
<evidence type="ECO:0000256" key="2">
    <source>
        <dbReference type="SAM" id="Phobius"/>
    </source>
</evidence>
<protein>
    <submittedName>
        <fullName evidence="3">Uncharacterized protein</fullName>
    </submittedName>
</protein>
<name>A0A0L0S0F2_ALLM3</name>
<dbReference type="Pfam" id="PF16944">
    <property type="entry name" value="KCH"/>
    <property type="match status" value="1"/>
</dbReference>